<evidence type="ECO:0000259" key="5">
    <source>
        <dbReference type="PROSITE" id="PS51762"/>
    </source>
</evidence>
<dbReference type="PANTHER" id="PTHR10963">
    <property type="entry name" value="GLYCOSYL HYDROLASE-RELATED"/>
    <property type="match status" value="1"/>
</dbReference>
<evidence type="ECO:0000256" key="2">
    <source>
        <dbReference type="ARBA" id="ARBA00022801"/>
    </source>
</evidence>
<feature type="signal peptide" evidence="4">
    <location>
        <begin position="1"/>
        <end position="20"/>
    </location>
</feature>
<evidence type="ECO:0000256" key="3">
    <source>
        <dbReference type="ARBA" id="ARBA00023295"/>
    </source>
</evidence>
<dbReference type="AlphaFoldDB" id="A0A9W8KYL8"/>
<dbReference type="PROSITE" id="PS51762">
    <property type="entry name" value="GH16_2"/>
    <property type="match status" value="1"/>
</dbReference>
<dbReference type="GO" id="GO:0004553">
    <property type="term" value="F:hydrolase activity, hydrolyzing O-glycosyl compounds"/>
    <property type="evidence" value="ECO:0007669"/>
    <property type="project" value="InterPro"/>
</dbReference>
<dbReference type="InterPro" id="IPR050546">
    <property type="entry name" value="Glycosyl_Hydrlase_16"/>
</dbReference>
<dbReference type="EMBL" id="JANBTW010000020">
    <property type="protein sequence ID" value="KAJ2678475.1"/>
    <property type="molecule type" value="Genomic_DNA"/>
</dbReference>
<keyword evidence="3 6" id="KW-0326">Glycosidase</keyword>
<organism evidence="6 7">
    <name type="scientific">Coemansia spiralis</name>
    <dbReference type="NCBI Taxonomy" id="417178"/>
    <lineage>
        <taxon>Eukaryota</taxon>
        <taxon>Fungi</taxon>
        <taxon>Fungi incertae sedis</taxon>
        <taxon>Zoopagomycota</taxon>
        <taxon>Kickxellomycotina</taxon>
        <taxon>Kickxellomycetes</taxon>
        <taxon>Kickxellales</taxon>
        <taxon>Kickxellaceae</taxon>
        <taxon>Coemansia</taxon>
    </lineage>
</organism>
<dbReference type="OrthoDB" id="4781at2759"/>
<dbReference type="Gene3D" id="2.60.120.200">
    <property type="match status" value="1"/>
</dbReference>
<dbReference type="Pfam" id="PF00722">
    <property type="entry name" value="Glyco_hydro_16"/>
    <property type="match status" value="1"/>
</dbReference>
<evidence type="ECO:0000256" key="1">
    <source>
        <dbReference type="ARBA" id="ARBA00022729"/>
    </source>
</evidence>
<dbReference type="SUPFAM" id="SSF49899">
    <property type="entry name" value="Concanavalin A-like lectins/glucanases"/>
    <property type="match status" value="1"/>
</dbReference>
<dbReference type="InterPro" id="IPR000757">
    <property type="entry name" value="Beta-glucanase-like"/>
</dbReference>
<evidence type="ECO:0000313" key="6">
    <source>
        <dbReference type="EMBL" id="KAJ2678475.1"/>
    </source>
</evidence>
<sequence>MKLTLLSIISTLALVHTVAGGKCGAQECSKDTPCCSKGFCNKNALYCAPFSCEPANSHAPESCWSTPHCVNHVADFSKPESFAQAADYKGNPSTALYVSRFEPSNAKLVNNQLELALVKQPDGKGFGATTISTRAIQYGTVTAVVKSASTSGGVVSSLVIRNDNIGDEIDFEFVGSDRATVQSNYYWHNELDYTKMVKSPPLPDTTANYITYQIIWSPDSIQWVANGQNFRTVTRAQTWDSSANAYKFPDSESFISFSVWDGGSGAKGTADWAGGAINWGAAPFAMGVKSISVDCYYKGNETTYTPPASA</sequence>
<dbReference type="InterPro" id="IPR013320">
    <property type="entry name" value="ConA-like_dom_sf"/>
</dbReference>
<feature type="chain" id="PRO_5040978427" evidence="4">
    <location>
        <begin position="21"/>
        <end position="310"/>
    </location>
</feature>
<evidence type="ECO:0000256" key="4">
    <source>
        <dbReference type="SAM" id="SignalP"/>
    </source>
</evidence>
<dbReference type="GO" id="GO:0005975">
    <property type="term" value="P:carbohydrate metabolic process"/>
    <property type="evidence" value="ECO:0007669"/>
    <property type="project" value="InterPro"/>
</dbReference>
<reference evidence="6" key="1">
    <citation type="submission" date="2022-07" db="EMBL/GenBank/DDBJ databases">
        <title>Phylogenomic reconstructions and comparative analyses of Kickxellomycotina fungi.</title>
        <authorList>
            <person name="Reynolds N.K."/>
            <person name="Stajich J.E."/>
            <person name="Barry K."/>
            <person name="Grigoriev I.V."/>
            <person name="Crous P."/>
            <person name="Smith M.E."/>
        </authorList>
    </citation>
    <scope>NUCLEOTIDE SEQUENCE</scope>
    <source>
        <strain evidence="6">NRRL 3115</strain>
    </source>
</reference>
<dbReference type="PANTHER" id="PTHR10963:SF22">
    <property type="entry name" value="GLYCOSIDASE CRH2-RELATED"/>
    <property type="match status" value="1"/>
</dbReference>
<keyword evidence="1 4" id="KW-0732">Signal</keyword>
<dbReference type="Proteomes" id="UP001151518">
    <property type="component" value="Unassembled WGS sequence"/>
</dbReference>
<comment type="caution">
    <text evidence="6">The sequence shown here is derived from an EMBL/GenBank/DDBJ whole genome shotgun (WGS) entry which is preliminary data.</text>
</comment>
<feature type="domain" description="GH16" evidence="5">
    <location>
        <begin position="59"/>
        <end position="288"/>
    </location>
</feature>
<gene>
    <name evidence="6" type="primary">UTR2_2</name>
    <name evidence="6" type="ORF">GGI25_002269</name>
</gene>
<accession>A0A9W8KYL8</accession>
<name>A0A9W8KYL8_9FUNG</name>
<evidence type="ECO:0000313" key="7">
    <source>
        <dbReference type="Proteomes" id="UP001151518"/>
    </source>
</evidence>
<proteinExistence type="predicted"/>
<keyword evidence="2" id="KW-0378">Hydrolase</keyword>
<protein>
    <submittedName>
        <fullName evidence="6">Glycosidase CRH2</fullName>
    </submittedName>
</protein>